<accession>A0A398DLP0</accession>
<gene>
    <name evidence="1" type="ORF">SMC3_08210</name>
</gene>
<evidence type="ECO:0000313" key="1">
    <source>
        <dbReference type="EMBL" id="RIE11761.1"/>
    </source>
</evidence>
<protein>
    <submittedName>
        <fullName evidence="1">Uncharacterized protein</fullName>
    </submittedName>
</protein>
<dbReference type="Proteomes" id="UP000266042">
    <property type="component" value="Unassembled WGS sequence"/>
</dbReference>
<evidence type="ECO:0000313" key="2">
    <source>
        <dbReference type="Proteomes" id="UP000266042"/>
    </source>
</evidence>
<reference evidence="1 2" key="1">
    <citation type="submission" date="2018-09" db="EMBL/GenBank/DDBJ databases">
        <title>Discovery and Ecogenomic Context for Candidatus Cryosericales, a Global Caldiserica Order Active in Thawing Permafrost.</title>
        <authorList>
            <person name="Martinez M.A."/>
            <person name="Woodcroft B.J."/>
            <person name="Ignacio Espinoza J.C."/>
            <person name="Zayed A."/>
            <person name="Singleton C.M."/>
            <person name="Boyd J."/>
            <person name="Li Y.-F."/>
            <person name="Purvine S."/>
            <person name="Maughan H."/>
            <person name="Hodgkins S.B."/>
            <person name="Anderson D."/>
            <person name="Sederholm M."/>
            <person name="Temperton B."/>
            <person name="Saleska S.R."/>
            <person name="Tyson G.W."/>
            <person name="Rich V.I."/>
        </authorList>
    </citation>
    <scope>NUCLEOTIDE SEQUENCE [LARGE SCALE GENOMIC DNA]</scope>
    <source>
        <strain evidence="1 2">SMC3</strain>
    </source>
</reference>
<dbReference type="AlphaFoldDB" id="A0A398DLP0"/>
<sequence>MTLLREADTMVVLLTHNFDGARFRWLYAKYASGCNPTHHCTNAIRGRYSRRFTRLSSEFRPGQTIALDEFPTDTWDAIYICGVSADGYSRHTNYPHNVHVAILPRSGATDTWLFENWTMSVENGVFERVISEGELNSKYKSLPREFVTCRMFRWAVWHYRHQLGDDE</sequence>
<dbReference type="EMBL" id="QXIW01000033">
    <property type="protein sequence ID" value="RIE11761.1"/>
    <property type="molecule type" value="Genomic_DNA"/>
</dbReference>
<name>A0A398DLP0_9BACT</name>
<comment type="caution">
    <text evidence="1">The sequence shown here is derived from an EMBL/GenBank/DDBJ whole genome shotgun (WGS) entry which is preliminary data.</text>
</comment>
<organism evidence="1 2">
    <name type="scientific">Candidatus Cryosericum hinesii</name>
    <dbReference type="NCBI Taxonomy" id="2290915"/>
    <lineage>
        <taxon>Bacteria</taxon>
        <taxon>Pseudomonadati</taxon>
        <taxon>Caldisericota/Cryosericota group</taxon>
        <taxon>Candidatus Cryosericota</taxon>
        <taxon>Candidatus Cryosericia</taxon>
        <taxon>Candidatus Cryosericales</taxon>
        <taxon>Candidatus Cryosericaceae</taxon>
        <taxon>Candidatus Cryosericum</taxon>
    </lineage>
</organism>
<proteinExistence type="predicted"/>